<evidence type="ECO:0000256" key="5">
    <source>
        <dbReference type="ARBA" id="ARBA00022737"/>
    </source>
</evidence>
<keyword evidence="3 10" id="KW-0813">Transport</keyword>
<evidence type="ECO:0000256" key="3">
    <source>
        <dbReference type="ARBA" id="ARBA00022448"/>
    </source>
</evidence>
<feature type="repeat" description="Solcar" evidence="9">
    <location>
        <begin position="377"/>
        <end position="462"/>
    </location>
</feature>
<evidence type="ECO:0000256" key="9">
    <source>
        <dbReference type="PROSITE-ProRule" id="PRU00282"/>
    </source>
</evidence>
<feature type="transmembrane region" description="Helical" evidence="12">
    <location>
        <begin position="283"/>
        <end position="306"/>
    </location>
</feature>
<dbReference type="InterPro" id="IPR023395">
    <property type="entry name" value="MCP_dom_sf"/>
</dbReference>
<dbReference type="PANTHER" id="PTHR45624:SF10">
    <property type="entry name" value="SLC (SOLUTE CARRIER) HOMOLOG"/>
    <property type="match status" value="1"/>
</dbReference>
<dbReference type="InterPro" id="IPR018108">
    <property type="entry name" value="MCP_transmembrane"/>
</dbReference>
<evidence type="ECO:0000256" key="12">
    <source>
        <dbReference type="SAM" id="Phobius"/>
    </source>
</evidence>
<evidence type="ECO:0000313" key="13">
    <source>
        <dbReference type="EMBL" id="KAL3759084.1"/>
    </source>
</evidence>
<keyword evidence="14" id="KW-1185">Reference proteome</keyword>
<keyword evidence="6 12" id="KW-1133">Transmembrane helix</keyword>
<feature type="region of interest" description="Disordered" evidence="11">
    <location>
        <begin position="150"/>
        <end position="184"/>
    </location>
</feature>
<dbReference type="GO" id="GO:0031966">
    <property type="term" value="C:mitochondrial membrane"/>
    <property type="evidence" value="ECO:0007669"/>
    <property type="project" value="UniProtKB-SubCell"/>
</dbReference>
<keyword evidence="7" id="KW-0496">Mitochondrion</keyword>
<comment type="caution">
    <text evidence="13">The sequence shown here is derived from an EMBL/GenBank/DDBJ whole genome shotgun (WGS) entry which is preliminary data.</text>
</comment>
<dbReference type="Pfam" id="PF00153">
    <property type="entry name" value="Mito_carr"/>
    <property type="match status" value="3"/>
</dbReference>
<keyword evidence="5" id="KW-0677">Repeat</keyword>
<evidence type="ECO:0000256" key="4">
    <source>
        <dbReference type="ARBA" id="ARBA00022692"/>
    </source>
</evidence>
<evidence type="ECO:0000256" key="1">
    <source>
        <dbReference type="ARBA" id="ARBA00004225"/>
    </source>
</evidence>
<evidence type="ECO:0000256" key="2">
    <source>
        <dbReference type="ARBA" id="ARBA00006375"/>
    </source>
</evidence>
<dbReference type="AlphaFoldDB" id="A0ABD3M4W8"/>
<evidence type="ECO:0000313" key="14">
    <source>
        <dbReference type="Proteomes" id="UP001530293"/>
    </source>
</evidence>
<name>A0ABD3M4W8_9STRA</name>
<protein>
    <recommendedName>
        <fullName evidence="15">Mitochondrial carrier protein</fullName>
    </recommendedName>
</protein>
<comment type="subcellular location">
    <subcellularLocation>
        <location evidence="1">Mitochondrion membrane</location>
        <topology evidence="1">Multi-pass membrane protein</topology>
    </subcellularLocation>
</comment>
<proteinExistence type="inferred from homology"/>
<dbReference type="Proteomes" id="UP001530293">
    <property type="component" value="Unassembled WGS sequence"/>
</dbReference>
<evidence type="ECO:0000256" key="8">
    <source>
        <dbReference type="ARBA" id="ARBA00023136"/>
    </source>
</evidence>
<evidence type="ECO:0000256" key="7">
    <source>
        <dbReference type="ARBA" id="ARBA00023128"/>
    </source>
</evidence>
<dbReference type="Gene3D" id="1.50.40.10">
    <property type="entry name" value="Mitochondrial carrier domain"/>
    <property type="match status" value="2"/>
</dbReference>
<feature type="compositionally biased region" description="Low complexity" evidence="11">
    <location>
        <begin position="150"/>
        <end position="181"/>
    </location>
</feature>
<keyword evidence="8 9" id="KW-0472">Membrane</keyword>
<sequence>MMMMMKMMMTMTMTKPFLLRIIALSIISLLLSYSAAAFSADRRRQQCRLPSSTSSLSLTSSSSSQHVSSFHQQHRSIREHRQLILRNTYRYQYQHRQQHQSSSTTTSLSLVIGAGAASLIAGSLGGAIGVGVAYPFDTLKTKSQVYGQQRQQQQQQQQQQLLQEQHHQPSISSIEQQQSSPGVVCTKTHDDADALCYPIESPEEDLISLVKLILEMEGIAGFFGGVKAMMIGQALIKSVAFSANEAALGLLNDFGNVAYTTAATASVVVESSSTVSGVEDGTIATSFVTLILAASFSGFVTSFLVAPVERVKVMMQAQQNSLYANELECIKAVLENEGWTGLFSRGLGPTLLREVPSYAIYFVVYRVLMQTAIAGSLGSVAPLVCGAMSGCACWIPVYPIDVVKTLVQNTEGGGPNSAIDVAVQLYNEEGIGAFFNGLTPKMLRASVNHAVTFWVYDLVMSVLQ</sequence>
<feature type="compositionally biased region" description="Low complexity" evidence="11">
    <location>
        <begin position="51"/>
        <end position="64"/>
    </location>
</feature>
<dbReference type="SUPFAM" id="SSF103506">
    <property type="entry name" value="Mitochondrial carrier"/>
    <property type="match status" value="1"/>
</dbReference>
<evidence type="ECO:0008006" key="15">
    <source>
        <dbReference type="Google" id="ProtNLM"/>
    </source>
</evidence>
<feature type="region of interest" description="Disordered" evidence="11">
    <location>
        <begin position="51"/>
        <end position="76"/>
    </location>
</feature>
<evidence type="ECO:0000256" key="11">
    <source>
        <dbReference type="SAM" id="MobiDB-lite"/>
    </source>
</evidence>
<reference evidence="13 14" key="1">
    <citation type="submission" date="2024-10" db="EMBL/GenBank/DDBJ databases">
        <title>Updated reference genomes for cyclostephanoid diatoms.</title>
        <authorList>
            <person name="Roberts W.R."/>
            <person name="Alverson A.J."/>
        </authorList>
    </citation>
    <scope>NUCLEOTIDE SEQUENCE [LARGE SCALE GENOMIC DNA]</scope>
    <source>
        <strain evidence="13 14">AJA232-27</strain>
    </source>
</reference>
<dbReference type="PANTHER" id="PTHR45624">
    <property type="entry name" value="MITOCHONDRIAL BASIC AMINO ACIDS TRANSPORTER-RELATED"/>
    <property type="match status" value="1"/>
</dbReference>
<evidence type="ECO:0000256" key="6">
    <source>
        <dbReference type="ARBA" id="ARBA00022989"/>
    </source>
</evidence>
<dbReference type="InterPro" id="IPR050567">
    <property type="entry name" value="Mitochondrial_Carrier"/>
</dbReference>
<accession>A0ABD3M4W8</accession>
<feature type="repeat" description="Solcar" evidence="9">
    <location>
        <begin position="285"/>
        <end position="371"/>
    </location>
</feature>
<organism evidence="13 14">
    <name type="scientific">Discostella pseudostelligera</name>
    <dbReference type="NCBI Taxonomy" id="259834"/>
    <lineage>
        <taxon>Eukaryota</taxon>
        <taxon>Sar</taxon>
        <taxon>Stramenopiles</taxon>
        <taxon>Ochrophyta</taxon>
        <taxon>Bacillariophyta</taxon>
        <taxon>Coscinodiscophyceae</taxon>
        <taxon>Thalassiosirophycidae</taxon>
        <taxon>Stephanodiscales</taxon>
        <taxon>Stephanodiscaceae</taxon>
        <taxon>Discostella</taxon>
    </lineage>
</organism>
<comment type="similarity">
    <text evidence="2 10">Belongs to the mitochondrial carrier (TC 2.A.29) family.</text>
</comment>
<gene>
    <name evidence="13" type="ORF">ACHAWU_008693</name>
</gene>
<dbReference type="PROSITE" id="PS50920">
    <property type="entry name" value="SOLCAR"/>
    <property type="match status" value="2"/>
</dbReference>
<keyword evidence="4 9" id="KW-0812">Transmembrane</keyword>
<dbReference type="EMBL" id="JALLBG020000214">
    <property type="protein sequence ID" value="KAL3759084.1"/>
    <property type="molecule type" value="Genomic_DNA"/>
</dbReference>
<evidence type="ECO:0000256" key="10">
    <source>
        <dbReference type="RuleBase" id="RU000488"/>
    </source>
</evidence>